<evidence type="ECO:0000313" key="2">
    <source>
        <dbReference type="Proteomes" id="UP001564760"/>
    </source>
</evidence>
<comment type="caution">
    <text evidence="1">The sequence shown here is derived from an EMBL/GenBank/DDBJ whole genome shotgun (WGS) entry which is preliminary data.</text>
</comment>
<dbReference type="Proteomes" id="UP001564760">
    <property type="component" value="Unassembled WGS sequence"/>
</dbReference>
<dbReference type="EMBL" id="JBGEDP010000001">
    <property type="protein sequence ID" value="MEY8015258.1"/>
    <property type="molecule type" value="Genomic_DNA"/>
</dbReference>
<accession>A0ABV4BZ21</accession>
<name>A0ABV4BZ21_9MYCO</name>
<sequence length="139" mass="15193">MLGTMAVNLAMGVSGEWRPAYRVVAPLVIVKDQTGKLHHAYKGSQLAWLNDEQRDHFLRKGLVEELDSGDAPILPSSDQIGNCVAQLSSLGVDPRAGRPTARKALEAAGHRWSNEVIAEAVKIRQFSAPHDERESFPIA</sequence>
<organism evidence="1 2">
    <name type="scientific">Mycobacterium servetii</name>
    <dbReference type="NCBI Taxonomy" id="3237418"/>
    <lineage>
        <taxon>Bacteria</taxon>
        <taxon>Bacillati</taxon>
        <taxon>Actinomycetota</taxon>
        <taxon>Actinomycetes</taxon>
        <taxon>Mycobacteriales</taxon>
        <taxon>Mycobacteriaceae</taxon>
        <taxon>Mycobacterium</taxon>
    </lineage>
</organism>
<reference evidence="1 2" key="1">
    <citation type="submission" date="2024-08" db="EMBL/GenBank/DDBJ databases">
        <title>Mycobacterium servetensis sp. nov., a novel rapid-growing mycobacterial species recovered from a human patient in Zaragoza, Spain.</title>
        <authorList>
            <person name="Tristancho-Baro A.I."/>
            <person name="Buenestado-Serrano S."/>
            <person name="Garcia De Viedma D."/>
            <person name="Milagro-Beamonte A."/>
            <person name="Burillo N."/>
            <person name="Sanz S."/>
            <person name="Lopez-Calleja A.I."/>
            <person name="Penas-Utrilla D."/>
            <person name="Guardingo M."/>
            <person name="Garcia M.J."/>
            <person name="Vinuelas-Bayon J."/>
        </authorList>
    </citation>
    <scope>NUCLEOTIDE SEQUENCE [LARGE SCALE GENOMIC DNA]</scope>
    <source>
        <strain evidence="2">HUMS_12744610</strain>
    </source>
</reference>
<proteinExistence type="predicted"/>
<protein>
    <submittedName>
        <fullName evidence="1">Uncharacterized protein</fullName>
    </submittedName>
</protein>
<keyword evidence="2" id="KW-1185">Reference proteome</keyword>
<evidence type="ECO:0000313" key="1">
    <source>
        <dbReference type="EMBL" id="MEY8015258.1"/>
    </source>
</evidence>
<gene>
    <name evidence="1" type="ORF">AB8998_09650</name>
</gene>
<dbReference type="RefSeq" id="WP_369737684.1">
    <property type="nucleotide sequence ID" value="NZ_JBGEDP010000001.1"/>
</dbReference>